<sequence length="82" mass="9628">MSPKLLLLKKVKGDIESALAELQSLKDHIQMIKPMWKKTWEEEKQNIIEEQQFLQHQEEFLQDLFEDHKAVVEVLNENPGSG</sequence>
<keyword evidence="1" id="KW-0175">Coiled coil</keyword>
<evidence type="ECO:0000313" key="3">
    <source>
        <dbReference type="EMBL" id="CDO69483.1"/>
    </source>
</evidence>
<dbReference type="OrthoDB" id="783096at2759"/>
<gene>
    <name evidence="3" type="ORF">BN946_scf184662.g3</name>
</gene>
<evidence type="ECO:0000256" key="1">
    <source>
        <dbReference type="SAM" id="Coils"/>
    </source>
</evidence>
<proteinExistence type="predicted"/>
<feature type="domain" description="Actin interacting protein 3-like C-terminal" evidence="2">
    <location>
        <begin position="3"/>
        <end position="76"/>
    </location>
</feature>
<evidence type="ECO:0000259" key="2">
    <source>
        <dbReference type="Pfam" id="PF03915"/>
    </source>
</evidence>
<dbReference type="EMBL" id="CCBP010000045">
    <property type="protein sequence ID" value="CDO69483.1"/>
    <property type="molecule type" value="Genomic_DNA"/>
</dbReference>
<reference evidence="3" key="1">
    <citation type="submission" date="2014-01" db="EMBL/GenBank/DDBJ databases">
        <title>The genome of the white-rot fungus Pycnoporus cinnabarinus: a basidiomycete model with a versatile arsenal for lignocellulosic biomass breakdown.</title>
        <authorList>
            <person name="Levasseur A."/>
            <person name="Lomascolo A."/>
            <person name="Ruiz-Duenas F.J."/>
            <person name="Uzan E."/>
            <person name="Piumi F."/>
            <person name="Kues U."/>
            <person name="Ram A.F.J."/>
            <person name="Murat C."/>
            <person name="Haon M."/>
            <person name="Benoit I."/>
            <person name="Arfi Y."/>
            <person name="Chevret D."/>
            <person name="Drula E."/>
            <person name="Kwon M.J."/>
            <person name="Gouret P."/>
            <person name="Lesage-Meessen L."/>
            <person name="Lombard V."/>
            <person name="Mariette J."/>
            <person name="Noirot C."/>
            <person name="Park J."/>
            <person name="Patyshakuliyeva A."/>
            <person name="Wieneger R.A.B."/>
            <person name="Wosten H.A.B."/>
            <person name="Martin F."/>
            <person name="Coutinho P.M."/>
            <person name="de Vries R."/>
            <person name="Martinez A.T."/>
            <person name="Klopp C."/>
            <person name="Pontarotti P."/>
            <person name="Henrissat B."/>
            <person name="Record E."/>
        </authorList>
    </citation>
    <scope>NUCLEOTIDE SEQUENCE [LARGE SCALE GENOMIC DNA]</scope>
    <source>
        <strain evidence="3">BRFM137</strain>
    </source>
</reference>
<dbReference type="Gene3D" id="1.20.58.1540">
    <property type="entry name" value="Actin interacting protein 3, C-terminal domain"/>
    <property type="match status" value="1"/>
</dbReference>
<dbReference type="STRING" id="5643.A0A060SAR1"/>
<dbReference type="HOGENOM" id="CLU_2559414_0_0_1"/>
<dbReference type="AlphaFoldDB" id="A0A060SAR1"/>
<dbReference type="InterPro" id="IPR022782">
    <property type="entry name" value="AIP3-like_C"/>
</dbReference>
<dbReference type="Pfam" id="PF03915">
    <property type="entry name" value="AIP3"/>
    <property type="match status" value="1"/>
</dbReference>
<feature type="coiled-coil region" evidence="1">
    <location>
        <begin position="8"/>
        <end position="57"/>
    </location>
</feature>
<comment type="caution">
    <text evidence="3">The sequence shown here is derived from an EMBL/GenBank/DDBJ whole genome shotgun (WGS) entry which is preliminary data.</text>
</comment>
<name>A0A060SAR1_PYCCI</name>
<accession>A0A060SAR1</accession>
<dbReference type="Proteomes" id="UP000029665">
    <property type="component" value="Unassembled WGS sequence"/>
</dbReference>
<keyword evidence="4" id="KW-1185">Reference proteome</keyword>
<organism evidence="3 4">
    <name type="scientific">Pycnoporus cinnabarinus</name>
    <name type="common">Cinnabar-red polypore</name>
    <name type="synonym">Trametes cinnabarina</name>
    <dbReference type="NCBI Taxonomy" id="5643"/>
    <lineage>
        <taxon>Eukaryota</taxon>
        <taxon>Fungi</taxon>
        <taxon>Dikarya</taxon>
        <taxon>Basidiomycota</taxon>
        <taxon>Agaricomycotina</taxon>
        <taxon>Agaricomycetes</taxon>
        <taxon>Polyporales</taxon>
        <taxon>Polyporaceae</taxon>
        <taxon>Trametes</taxon>
    </lineage>
</organism>
<evidence type="ECO:0000313" key="4">
    <source>
        <dbReference type="Proteomes" id="UP000029665"/>
    </source>
</evidence>
<protein>
    <recommendedName>
        <fullName evidence="2">Actin interacting protein 3-like C-terminal domain-containing protein</fullName>
    </recommendedName>
</protein>